<dbReference type="AlphaFoldDB" id="A0A084SVX6"/>
<evidence type="ECO:0000256" key="1">
    <source>
        <dbReference type="ARBA" id="ARBA00022729"/>
    </source>
</evidence>
<keyword evidence="2" id="KW-1015">Disulfide bond</keyword>
<dbReference type="InterPro" id="IPR006558">
    <property type="entry name" value="LamG-like"/>
</dbReference>
<dbReference type="Proteomes" id="UP000028547">
    <property type="component" value="Unassembled WGS sequence"/>
</dbReference>
<comment type="caution">
    <text evidence="6">The sequence shown here is derived from an EMBL/GenBank/DDBJ whole genome shotgun (WGS) entry which is preliminary data.</text>
</comment>
<feature type="domain" description="LamG-like jellyroll fold" evidence="5">
    <location>
        <begin position="45"/>
        <end position="164"/>
    </location>
</feature>
<evidence type="ECO:0000259" key="5">
    <source>
        <dbReference type="SMART" id="SM00560"/>
    </source>
</evidence>
<evidence type="ECO:0000313" key="7">
    <source>
        <dbReference type="Proteomes" id="UP000028547"/>
    </source>
</evidence>
<dbReference type="PANTHER" id="PTHR42535">
    <property type="entry name" value="OOKINETE PROTEIN, PUTATIVE-RELATED"/>
    <property type="match status" value="1"/>
</dbReference>
<feature type="transmembrane region" description="Helical" evidence="4">
    <location>
        <begin position="596"/>
        <end position="617"/>
    </location>
</feature>
<dbReference type="RefSeq" id="WP_043394603.1">
    <property type="nucleotide sequence ID" value="NZ_JPMI01000085.1"/>
</dbReference>
<dbReference type="Gene3D" id="2.60.120.200">
    <property type="match status" value="2"/>
</dbReference>
<organism evidence="6 7">
    <name type="scientific">Archangium violaceum Cb vi76</name>
    <dbReference type="NCBI Taxonomy" id="1406225"/>
    <lineage>
        <taxon>Bacteria</taxon>
        <taxon>Pseudomonadati</taxon>
        <taxon>Myxococcota</taxon>
        <taxon>Myxococcia</taxon>
        <taxon>Myxococcales</taxon>
        <taxon>Cystobacterineae</taxon>
        <taxon>Archangiaceae</taxon>
        <taxon>Archangium</taxon>
    </lineage>
</organism>
<sequence>MAIDRQSSMDVRDSRADGSYIAMQLDALSSAATSADLGIPLDGSAPFSIDAWIRFNGLPPLASALSKDGAFVFGSMGNSVVFQFNGLGEVVSDANQGVLKDNSWHYICVTFDGSTLRLYLDGAFNTVASFSGKGQTSSSAILIGSQIQGLVRRVRVYSTPLTAEVVLANMFGTPSAGTLVADFDFSVVPPVDHGPRANPISLQNAAQMIKVSPALSLGTSGFARPFGDRAINPGGAQVDPYTVQAWVLVATSTNSRQAIFVNSDLQSNTGIALLLEYDATVSGYRVVSQRGSNNESSQTLTSKGVVQIGSWTNVATTFDGAKLSIFLQGLPDASMDCGPIPLYRPQSDLLIGAALAQGIPVGATTFQGFIREVDVYTRALLATEILENLTDLPDVNDPTLVGAYNFTSSPARNQANGHPIGLAEGAVLSGHLGPASASTITLRDEAPFPAPCLDIETLEELRASVDFGSLWKIHEADLRAAMEADVAAFSDPRDQSRVRDAWAKVLEKIADAPERMPLWVTRHRHLGEQLLVCHTPRGSYVAFRAPEDSIPDCLLWKIHLVFIIVAGALDAFTGVGAKLTDKAIAYIRQVLQNAPIAALMAAGNGMRAALIFSILGLLWQAGFLRPLILLVIDVGFWTLVRVAARMILVASGVGSAAVISSLAATAATFIMAYARRPSSCDPLPTVDLASLSFHHDPTSTIDALPIRKNFDTPITAPEWTKGKTVASSAPAAFAITRVAGKVVTLQARFHISETTGQTVRIQALGGGILGAVEPTTVKFDPGGDATLTLQLPNHALAASGIALQDISWTWQYQVGAAEWTTITSTTHRIYVLLDVPTLPWMQGADTQNNQLPWTDVLDHSCTWAAGAATADAAVRAVTEKVNGGIDLTYDTAQGASVYTDNARPQNFLCTQFLKYLGHMGGAGGQVNCTDCASIVTTFSNILGCNVFASTMGEKFRCNQILAIGTTTWVVPFGYGFAYHEVAWTGAGSYKDNLYDACLHLDVGPDPWGTGPHTAELPLAWPFTTTKEFTPDLPIATPFTDTSYRERLSANSADGIGKTNPKGPWNYAAGGRRPVR</sequence>
<dbReference type="SMART" id="SM00560">
    <property type="entry name" value="LamGL"/>
    <property type="match status" value="1"/>
</dbReference>
<protein>
    <recommendedName>
        <fullName evidence="5">LamG-like jellyroll fold domain-containing protein</fullName>
    </recommendedName>
</protein>
<gene>
    <name evidence="6" type="ORF">Q664_14285</name>
</gene>
<evidence type="ECO:0000256" key="4">
    <source>
        <dbReference type="SAM" id="Phobius"/>
    </source>
</evidence>
<evidence type="ECO:0000256" key="3">
    <source>
        <dbReference type="SAM" id="MobiDB-lite"/>
    </source>
</evidence>
<name>A0A084SVX6_9BACT</name>
<dbReference type="EMBL" id="JPMI01000085">
    <property type="protein sequence ID" value="KFA92611.1"/>
    <property type="molecule type" value="Genomic_DNA"/>
</dbReference>
<feature type="transmembrane region" description="Helical" evidence="4">
    <location>
        <begin position="554"/>
        <end position="575"/>
    </location>
</feature>
<evidence type="ECO:0000256" key="2">
    <source>
        <dbReference type="ARBA" id="ARBA00023157"/>
    </source>
</evidence>
<keyword evidence="1" id="KW-0732">Signal</keyword>
<accession>A0A084SVX6</accession>
<proteinExistence type="predicted"/>
<dbReference type="PANTHER" id="PTHR42535:SF2">
    <property type="entry name" value="CHROMOSOME UNDETERMINED SCAFFOLD_146, WHOLE GENOME SHOTGUN SEQUENCE"/>
    <property type="match status" value="1"/>
</dbReference>
<feature type="region of interest" description="Disordered" evidence="3">
    <location>
        <begin position="1051"/>
        <end position="1075"/>
    </location>
</feature>
<feature type="transmembrane region" description="Helical" evidence="4">
    <location>
        <begin position="647"/>
        <end position="674"/>
    </location>
</feature>
<feature type="transmembrane region" description="Helical" evidence="4">
    <location>
        <begin position="623"/>
        <end position="640"/>
    </location>
</feature>
<keyword evidence="4" id="KW-0812">Transmembrane</keyword>
<dbReference type="SUPFAM" id="SSF49899">
    <property type="entry name" value="Concanavalin A-like lectins/glucanases"/>
    <property type="match status" value="2"/>
</dbReference>
<dbReference type="InterPro" id="IPR013320">
    <property type="entry name" value="ConA-like_dom_sf"/>
</dbReference>
<evidence type="ECO:0000313" key="6">
    <source>
        <dbReference type="EMBL" id="KFA92611.1"/>
    </source>
</evidence>
<reference evidence="6 7" key="1">
    <citation type="submission" date="2014-07" db="EMBL/GenBank/DDBJ databases">
        <title>Draft Genome Sequence of Gephyronic Acid Producer, Cystobacter violaceus Strain Cb vi76.</title>
        <authorList>
            <person name="Stevens D.C."/>
            <person name="Young J."/>
            <person name="Carmichael R."/>
            <person name="Tan J."/>
            <person name="Taylor R.E."/>
        </authorList>
    </citation>
    <scope>NUCLEOTIDE SEQUENCE [LARGE SCALE GENOMIC DNA]</scope>
    <source>
        <strain evidence="6 7">Cb vi76</strain>
    </source>
</reference>
<keyword evidence="4" id="KW-0472">Membrane</keyword>
<dbReference type="Pfam" id="PF13385">
    <property type="entry name" value="Laminin_G_3"/>
    <property type="match status" value="2"/>
</dbReference>
<keyword evidence="4" id="KW-1133">Transmembrane helix</keyword>